<organism evidence="1">
    <name type="scientific">Anguilla anguilla</name>
    <name type="common">European freshwater eel</name>
    <name type="synonym">Muraena anguilla</name>
    <dbReference type="NCBI Taxonomy" id="7936"/>
    <lineage>
        <taxon>Eukaryota</taxon>
        <taxon>Metazoa</taxon>
        <taxon>Chordata</taxon>
        <taxon>Craniata</taxon>
        <taxon>Vertebrata</taxon>
        <taxon>Euteleostomi</taxon>
        <taxon>Actinopterygii</taxon>
        <taxon>Neopterygii</taxon>
        <taxon>Teleostei</taxon>
        <taxon>Anguilliformes</taxon>
        <taxon>Anguillidae</taxon>
        <taxon>Anguilla</taxon>
    </lineage>
</organism>
<accession>A0A0E9RF54</accession>
<dbReference type="AlphaFoldDB" id="A0A0E9RF54"/>
<protein>
    <submittedName>
        <fullName evidence="1">Uncharacterized protein</fullName>
    </submittedName>
</protein>
<evidence type="ECO:0000313" key="1">
    <source>
        <dbReference type="EMBL" id="JAH27120.1"/>
    </source>
</evidence>
<reference evidence="1" key="2">
    <citation type="journal article" date="2015" name="Fish Shellfish Immunol.">
        <title>Early steps in the European eel (Anguilla anguilla)-Vibrio vulnificus interaction in the gills: Role of the RtxA13 toxin.</title>
        <authorList>
            <person name="Callol A."/>
            <person name="Pajuelo D."/>
            <person name="Ebbesson L."/>
            <person name="Teles M."/>
            <person name="MacKenzie S."/>
            <person name="Amaro C."/>
        </authorList>
    </citation>
    <scope>NUCLEOTIDE SEQUENCE</scope>
</reference>
<sequence length="29" mass="3526">MKISCIYREISDNRQMLQWQVLGIQVFII</sequence>
<proteinExistence type="predicted"/>
<dbReference type="EMBL" id="GBXM01081457">
    <property type="protein sequence ID" value="JAH27120.1"/>
    <property type="molecule type" value="Transcribed_RNA"/>
</dbReference>
<reference evidence="1" key="1">
    <citation type="submission" date="2014-11" db="EMBL/GenBank/DDBJ databases">
        <authorList>
            <person name="Amaro Gonzalez C."/>
        </authorList>
    </citation>
    <scope>NUCLEOTIDE SEQUENCE</scope>
</reference>
<name>A0A0E9RF54_ANGAN</name>